<name>A0A9Q0FMM9_9ROSI</name>
<reference evidence="3" key="2">
    <citation type="journal article" date="2023" name="Plants (Basel)">
        <title>Annotation of the Turnera subulata (Passifloraceae) Draft Genome Reveals the S-Locus Evolved after the Divergence of Turneroideae from Passifloroideae in a Stepwise Manner.</title>
        <authorList>
            <person name="Henning P.M."/>
            <person name="Roalson E.H."/>
            <person name="Mir W."/>
            <person name="McCubbin A.G."/>
            <person name="Shore J.S."/>
        </authorList>
    </citation>
    <scope>NUCLEOTIDE SEQUENCE</scope>
    <source>
        <strain evidence="3">F60SS</strain>
    </source>
</reference>
<dbReference type="PANTHER" id="PTHR31672:SF13">
    <property type="entry name" value="F-BOX PROTEIN CPR30-LIKE"/>
    <property type="match status" value="1"/>
</dbReference>
<dbReference type="Pfam" id="PF08268">
    <property type="entry name" value="FBA_3"/>
    <property type="match status" value="1"/>
</dbReference>
<reference evidence="3" key="1">
    <citation type="submission" date="2022-02" db="EMBL/GenBank/DDBJ databases">
        <authorList>
            <person name="Henning P.M."/>
            <person name="McCubbin A.G."/>
            <person name="Shore J.S."/>
        </authorList>
    </citation>
    <scope>NUCLEOTIDE SEQUENCE</scope>
    <source>
        <strain evidence="3">F60SS</strain>
        <tissue evidence="3">Leaves</tissue>
    </source>
</reference>
<dbReference type="InterPro" id="IPR013187">
    <property type="entry name" value="F-box-assoc_dom_typ3"/>
</dbReference>
<dbReference type="SMART" id="SM00256">
    <property type="entry name" value="FBOX"/>
    <property type="match status" value="1"/>
</dbReference>
<dbReference type="PANTHER" id="PTHR31672">
    <property type="entry name" value="BNACNNG10540D PROTEIN"/>
    <property type="match status" value="1"/>
</dbReference>
<dbReference type="InterPro" id="IPR050796">
    <property type="entry name" value="SCF_F-box_component"/>
</dbReference>
<gene>
    <name evidence="3" type="ORF">Tsubulata_048667</name>
</gene>
<proteinExistence type="predicted"/>
<dbReference type="Proteomes" id="UP001141552">
    <property type="component" value="Unassembled WGS sequence"/>
</dbReference>
<dbReference type="OrthoDB" id="5319261at2759"/>
<comment type="caution">
    <text evidence="3">The sequence shown here is derived from an EMBL/GenBank/DDBJ whole genome shotgun (WGS) entry which is preliminary data.</text>
</comment>
<dbReference type="AlphaFoldDB" id="A0A9Q0FMM9"/>
<dbReference type="PROSITE" id="PS50181">
    <property type="entry name" value="FBOX"/>
    <property type="match status" value="1"/>
</dbReference>
<evidence type="ECO:0000313" key="3">
    <source>
        <dbReference type="EMBL" id="KAJ4834333.1"/>
    </source>
</evidence>
<dbReference type="EMBL" id="JAKUCV010004728">
    <property type="protein sequence ID" value="KAJ4834333.1"/>
    <property type="molecule type" value="Genomic_DNA"/>
</dbReference>
<dbReference type="NCBIfam" id="TIGR01640">
    <property type="entry name" value="F_box_assoc_1"/>
    <property type="match status" value="1"/>
</dbReference>
<organism evidence="3 4">
    <name type="scientific">Turnera subulata</name>
    <dbReference type="NCBI Taxonomy" id="218843"/>
    <lineage>
        <taxon>Eukaryota</taxon>
        <taxon>Viridiplantae</taxon>
        <taxon>Streptophyta</taxon>
        <taxon>Embryophyta</taxon>
        <taxon>Tracheophyta</taxon>
        <taxon>Spermatophyta</taxon>
        <taxon>Magnoliopsida</taxon>
        <taxon>eudicotyledons</taxon>
        <taxon>Gunneridae</taxon>
        <taxon>Pentapetalae</taxon>
        <taxon>rosids</taxon>
        <taxon>fabids</taxon>
        <taxon>Malpighiales</taxon>
        <taxon>Passifloraceae</taxon>
        <taxon>Turnera</taxon>
    </lineage>
</organism>
<feature type="compositionally biased region" description="Polar residues" evidence="1">
    <location>
        <begin position="1"/>
        <end position="16"/>
    </location>
</feature>
<dbReference type="Gene3D" id="1.20.1280.50">
    <property type="match status" value="1"/>
</dbReference>
<dbReference type="InterPro" id="IPR017451">
    <property type="entry name" value="F-box-assoc_interact_dom"/>
</dbReference>
<feature type="region of interest" description="Disordered" evidence="1">
    <location>
        <begin position="1"/>
        <end position="23"/>
    </location>
</feature>
<evidence type="ECO:0000256" key="1">
    <source>
        <dbReference type="SAM" id="MobiDB-lite"/>
    </source>
</evidence>
<dbReference type="CDD" id="cd22157">
    <property type="entry name" value="F-box_AtFBW1-like"/>
    <property type="match status" value="1"/>
</dbReference>
<protein>
    <recommendedName>
        <fullName evidence="2">F-box domain-containing protein</fullName>
    </recommendedName>
</protein>
<dbReference type="InterPro" id="IPR001810">
    <property type="entry name" value="F-box_dom"/>
</dbReference>
<dbReference type="InterPro" id="IPR036047">
    <property type="entry name" value="F-box-like_dom_sf"/>
</dbReference>
<dbReference type="Pfam" id="PF00646">
    <property type="entry name" value="F-box"/>
    <property type="match status" value="1"/>
</dbReference>
<dbReference type="SUPFAM" id="SSF81383">
    <property type="entry name" value="F-box domain"/>
    <property type="match status" value="1"/>
</dbReference>
<evidence type="ECO:0000313" key="4">
    <source>
        <dbReference type="Proteomes" id="UP001141552"/>
    </source>
</evidence>
<sequence length="248" mass="27636">METSTSTVGENNSTEPEANKGIAQNLPQEIVEEILSRLPIESIMRCTRVCKSWCKAIKDPSFVKLQLKRSRDQQLSYVLQDTGRRRFSSRWSQSGGKLYFLGTTEGEKVKELCKIPLLGGSSVERRSISSCNGLLCIAPTHDSETPIVVCNPITKEHLVLPKTDQDGHEGFGNQVGIGFDASTNKYKVARMYNLTTNDNQSYSFFEIITVGEEKSWRKIGLPLNGFKVIPTESGGAVFWEGALHWCLV</sequence>
<evidence type="ECO:0000259" key="2">
    <source>
        <dbReference type="PROSITE" id="PS50181"/>
    </source>
</evidence>
<keyword evidence="4" id="KW-1185">Reference proteome</keyword>
<feature type="domain" description="F-box" evidence="2">
    <location>
        <begin position="20"/>
        <end position="65"/>
    </location>
</feature>
<accession>A0A9Q0FMM9</accession>